<dbReference type="InterPro" id="IPR054156">
    <property type="entry name" value="YxaF_TetR_C"/>
</dbReference>
<keyword evidence="8" id="KW-1185">Reference proteome</keyword>
<dbReference type="Gene3D" id="1.10.357.10">
    <property type="entry name" value="Tetracycline Repressor, domain 2"/>
    <property type="match status" value="1"/>
</dbReference>
<feature type="DNA-binding region" description="H-T-H motif" evidence="5">
    <location>
        <begin position="27"/>
        <end position="46"/>
    </location>
</feature>
<dbReference type="InterPro" id="IPR001647">
    <property type="entry name" value="HTH_TetR"/>
</dbReference>
<dbReference type="Pfam" id="PF00440">
    <property type="entry name" value="TetR_N"/>
    <property type="match status" value="1"/>
</dbReference>
<dbReference type="PROSITE" id="PS01081">
    <property type="entry name" value="HTH_TETR_1"/>
    <property type="match status" value="1"/>
</dbReference>
<keyword evidence="4" id="KW-0804">Transcription</keyword>
<organism evidence="7 8">
    <name type="scientific">Iodobacter fluviatilis</name>
    <dbReference type="NCBI Taxonomy" id="537"/>
    <lineage>
        <taxon>Bacteria</taxon>
        <taxon>Pseudomonadati</taxon>
        <taxon>Pseudomonadota</taxon>
        <taxon>Betaproteobacteria</taxon>
        <taxon>Neisseriales</taxon>
        <taxon>Chitinibacteraceae</taxon>
        <taxon>Iodobacter</taxon>
    </lineage>
</organism>
<dbReference type="AlphaFoldDB" id="A0A7G3G915"/>
<dbReference type="SUPFAM" id="SSF48498">
    <property type="entry name" value="Tetracyclin repressor-like, C-terminal domain"/>
    <property type="match status" value="1"/>
</dbReference>
<evidence type="ECO:0000313" key="7">
    <source>
        <dbReference type="EMBL" id="QBC43543.1"/>
    </source>
</evidence>
<evidence type="ECO:0000256" key="5">
    <source>
        <dbReference type="PROSITE-ProRule" id="PRU00335"/>
    </source>
</evidence>
<keyword evidence="2" id="KW-0805">Transcription regulation</keyword>
<dbReference type="InterPro" id="IPR023772">
    <property type="entry name" value="DNA-bd_HTH_TetR-type_CS"/>
</dbReference>
<name>A0A7G3G915_9NEIS</name>
<evidence type="ECO:0000313" key="8">
    <source>
        <dbReference type="Proteomes" id="UP000515917"/>
    </source>
</evidence>
<dbReference type="SUPFAM" id="SSF46689">
    <property type="entry name" value="Homeodomain-like"/>
    <property type="match status" value="1"/>
</dbReference>
<dbReference type="PANTHER" id="PTHR47506:SF1">
    <property type="entry name" value="HTH-TYPE TRANSCRIPTIONAL REGULATOR YJDC"/>
    <property type="match status" value="1"/>
</dbReference>
<dbReference type="InterPro" id="IPR036271">
    <property type="entry name" value="Tet_transcr_reg_TetR-rel_C_sf"/>
</dbReference>
<evidence type="ECO:0000256" key="2">
    <source>
        <dbReference type="ARBA" id="ARBA00023015"/>
    </source>
</evidence>
<dbReference type="InterPro" id="IPR009057">
    <property type="entry name" value="Homeodomain-like_sf"/>
</dbReference>
<dbReference type="RefSeq" id="WP_130106122.1">
    <property type="nucleotide sequence ID" value="NZ_CP025781.1"/>
</dbReference>
<dbReference type="KEGG" id="ifl:C1H71_08315"/>
<proteinExistence type="predicted"/>
<evidence type="ECO:0000256" key="3">
    <source>
        <dbReference type="ARBA" id="ARBA00023125"/>
    </source>
</evidence>
<dbReference type="GO" id="GO:0003677">
    <property type="term" value="F:DNA binding"/>
    <property type="evidence" value="ECO:0007669"/>
    <property type="project" value="UniProtKB-UniRule"/>
</dbReference>
<sequence>MAKPITRQQLIEQATALFRMKGYAATSIGEIVQACGISKGSLYHHFASKEALGLAALLELETYFDEHIFAQINPHQPATSLAAFNLAIEEFFWQHSNGCLLANLSLEISGGEGPFKQGILDFFSKWQSCYYQAFNAFYPSNKAKALSEDALAIVQGCVLMYRINGNIEPLQRQQQALLRLCA</sequence>
<dbReference type="EMBL" id="CP025781">
    <property type="protein sequence ID" value="QBC43543.1"/>
    <property type="molecule type" value="Genomic_DNA"/>
</dbReference>
<feature type="domain" description="HTH tetR-type" evidence="6">
    <location>
        <begin position="4"/>
        <end position="64"/>
    </location>
</feature>
<dbReference type="Pfam" id="PF21993">
    <property type="entry name" value="TetR_C_13_2"/>
    <property type="match status" value="1"/>
</dbReference>
<dbReference type="PROSITE" id="PS50977">
    <property type="entry name" value="HTH_TETR_2"/>
    <property type="match status" value="1"/>
</dbReference>
<dbReference type="PANTHER" id="PTHR47506">
    <property type="entry name" value="TRANSCRIPTIONAL REGULATORY PROTEIN"/>
    <property type="match status" value="1"/>
</dbReference>
<dbReference type="Proteomes" id="UP000515917">
    <property type="component" value="Chromosome"/>
</dbReference>
<protein>
    <recommendedName>
        <fullName evidence="6">HTH tetR-type domain-containing protein</fullName>
    </recommendedName>
</protein>
<dbReference type="PRINTS" id="PR00455">
    <property type="entry name" value="HTHTETR"/>
</dbReference>
<accession>A0A7G3G915</accession>
<evidence type="ECO:0000256" key="1">
    <source>
        <dbReference type="ARBA" id="ARBA00022491"/>
    </source>
</evidence>
<keyword evidence="1" id="KW-0678">Repressor</keyword>
<evidence type="ECO:0000259" key="6">
    <source>
        <dbReference type="PROSITE" id="PS50977"/>
    </source>
</evidence>
<keyword evidence="3 5" id="KW-0238">DNA-binding</keyword>
<gene>
    <name evidence="7" type="ORF">C1H71_08315</name>
</gene>
<reference evidence="7 8" key="1">
    <citation type="submission" date="2018-01" db="EMBL/GenBank/DDBJ databases">
        <title>Genome sequence of Iodobacter sp. strain PCH194 isolated from Indian Trans-Himalaya.</title>
        <authorList>
            <person name="Kumar V."/>
            <person name="Thakur V."/>
            <person name="Kumar S."/>
            <person name="Singh D."/>
        </authorList>
    </citation>
    <scope>NUCLEOTIDE SEQUENCE [LARGE SCALE GENOMIC DNA]</scope>
    <source>
        <strain evidence="7 8">PCH194</strain>
    </source>
</reference>
<evidence type="ECO:0000256" key="4">
    <source>
        <dbReference type="ARBA" id="ARBA00023163"/>
    </source>
</evidence>